<reference evidence="1" key="1">
    <citation type="submission" date="2022-04" db="EMBL/GenBank/DDBJ databases">
        <title>Jade perch genome.</title>
        <authorList>
            <person name="Chao B."/>
        </authorList>
    </citation>
    <scope>NUCLEOTIDE SEQUENCE</scope>
    <source>
        <strain evidence="1">CB-2022</strain>
    </source>
</reference>
<comment type="caution">
    <text evidence="1">The sequence shown here is derived from an EMBL/GenBank/DDBJ whole genome shotgun (WGS) entry which is preliminary data.</text>
</comment>
<keyword evidence="2" id="KW-1185">Reference proteome</keyword>
<organism evidence="1 2">
    <name type="scientific">Scortum barcoo</name>
    <name type="common">barcoo grunter</name>
    <dbReference type="NCBI Taxonomy" id="214431"/>
    <lineage>
        <taxon>Eukaryota</taxon>
        <taxon>Metazoa</taxon>
        <taxon>Chordata</taxon>
        <taxon>Craniata</taxon>
        <taxon>Vertebrata</taxon>
        <taxon>Euteleostomi</taxon>
        <taxon>Actinopterygii</taxon>
        <taxon>Neopterygii</taxon>
        <taxon>Teleostei</taxon>
        <taxon>Neoteleostei</taxon>
        <taxon>Acanthomorphata</taxon>
        <taxon>Eupercaria</taxon>
        <taxon>Centrarchiformes</taxon>
        <taxon>Terapontoidei</taxon>
        <taxon>Terapontidae</taxon>
        <taxon>Scortum</taxon>
    </lineage>
</organism>
<evidence type="ECO:0000313" key="2">
    <source>
        <dbReference type="Proteomes" id="UP000831701"/>
    </source>
</evidence>
<protein>
    <submittedName>
        <fullName evidence="1">Uncharacterized protein</fullName>
    </submittedName>
</protein>
<sequence length="295" mass="33037">MKLIVYTVFGGQPDYGEAPPNKYSAIKPSIENGTLTVKDLTLEDSGVYFCANMEIISHGLLSLFVLVLWIQGLADGSDVTQMDILWEKEGQDAKMDCSHKKGAGYIQIYLYRQLPGETMRQVVLTVAESKPVFEPDFREEKYPTNKPDFDSGTFTVKNLQPGDKGLYFCAVPATKSTRLQLTCSSHHDNQQKLNVHTILTPIIKSSGSSFSDRVHQNPADIYRNPGGKAVIDCSHTIDTYDNIIWITMMTQVLITLMVLSLWLQGHCQDVTQDPEISWSYLSKSAEMNCSHKKDA</sequence>
<dbReference type="Proteomes" id="UP000831701">
    <property type="component" value="Chromosome 9"/>
</dbReference>
<dbReference type="EMBL" id="CM041539">
    <property type="protein sequence ID" value="KAI3367130.1"/>
    <property type="molecule type" value="Genomic_DNA"/>
</dbReference>
<proteinExistence type="predicted"/>
<name>A0ACB8WGI7_9TELE</name>
<accession>A0ACB8WGI7</accession>
<evidence type="ECO:0000313" key="1">
    <source>
        <dbReference type="EMBL" id="KAI3367130.1"/>
    </source>
</evidence>
<gene>
    <name evidence="1" type="ORF">L3Q82_008185</name>
</gene>